<protein>
    <submittedName>
        <fullName evidence="2">Uncharacterized protein</fullName>
    </submittedName>
</protein>
<name>A0A1Q9EUA9_SYMMI</name>
<keyword evidence="3" id="KW-1185">Reference proteome</keyword>
<reference evidence="2 3" key="1">
    <citation type="submission" date="2016-02" db="EMBL/GenBank/DDBJ databases">
        <title>Genome analysis of coral dinoflagellate symbionts highlights evolutionary adaptations to a symbiotic lifestyle.</title>
        <authorList>
            <person name="Aranda M."/>
            <person name="Li Y."/>
            <person name="Liew Y.J."/>
            <person name="Baumgarten S."/>
            <person name="Simakov O."/>
            <person name="Wilson M."/>
            <person name="Piel J."/>
            <person name="Ashoor H."/>
            <person name="Bougouffa S."/>
            <person name="Bajic V.B."/>
            <person name="Ryu T."/>
            <person name="Ravasi T."/>
            <person name="Bayer T."/>
            <person name="Micklem G."/>
            <person name="Kim H."/>
            <person name="Bhak J."/>
            <person name="Lajeunesse T.C."/>
            <person name="Voolstra C.R."/>
        </authorList>
    </citation>
    <scope>NUCLEOTIDE SEQUENCE [LARGE SCALE GENOMIC DNA]</scope>
    <source>
        <strain evidence="2 3">CCMP2467</strain>
    </source>
</reference>
<dbReference type="OrthoDB" id="424110at2759"/>
<feature type="region of interest" description="Disordered" evidence="1">
    <location>
        <begin position="136"/>
        <end position="168"/>
    </location>
</feature>
<dbReference type="EMBL" id="LSRX01000067">
    <property type="protein sequence ID" value="OLQ10990.1"/>
    <property type="molecule type" value="Genomic_DNA"/>
</dbReference>
<accession>A0A1Q9EUA9</accession>
<proteinExistence type="predicted"/>
<gene>
    <name evidence="2" type="ORF">AK812_SmicGene5237</name>
</gene>
<comment type="caution">
    <text evidence="2">The sequence shown here is derived from an EMBL/GenBank/DDBJ whole genome shotgun (WGS) entry which is preliminary data.</text>
</comment>
<dbReference type="Proteomes" id="UP000186817">
    <property type="component" value="Unassembled WGS sequence"/>
</dbReference>
<dbReference type="AlphaFoldDB" id="A0A1Q9EUA9"/>
<organism evidence="2 3">
    <name type="scientific">Symbiodinium microadriaticum</name>
    <name type="common">Dinoflagellate</name>
    <name type="synonym">Zooxanthella microadriatica</name>
    <dbReference type="NCBI Taxonomy" id="2951"/>
    <lineage>
        <taxon>Eukaryota</taxon>
        <taxon>Sar</taxon>
        <taxon>Alveolata</taxon>
        <taxon>Dinophyceae</taxon>
        <taxon>Suessiales</taxon>
        <taxon>Symbiodiniaceae</taxon>
        <taxon>Symbiodinium</taxon>
    </lineage>
</organism>
<evidence type="ECO:0000313" key="2">
    <source>
        <dbReference type="EMBL" id="OLQ10990.1"/>
    </source>
</evidence>
<sequence length="404" mass="44637">MTPKLRNALDVRFAFTTVSPAFEARRQAHFWKVFTSNDMPADIARLACDRGADKEPRCYDRIIFGRELFRTGLGGFVTSRVVSFYHQYLGAVFAKQGVPFGGEFYMMHHMQPEGFQLLTRAPVLVPLDKKEIEENLLLEDEGEKEVQRPKRQGLRSRGGSGGDGDGERISGYGVADNEVVVLVAHFERLHPAAQFHLARQADVLVGVTGAAMAWSTFMHAGATVPLGGSSGLQPSPQLPTSSPSLEKVPAKYGSWLMLPCDALVHAIWTRNQPSTSHMPVNHETTLSRVARPGTEDIASGVPRPRATDSGAKPRLGDLRSGVALSQCLHVPLTCVGFNVHFVALRRDSDGLFVNREHRTHEWEPVRLVTGHEAALQWSKQRQTVLQRLDLFPPASKFCSEGEIN</sequence>
<evidence type="ECO:0000313" key="3">
    <source>
        <dbReference type="Proteomes" id="UP000186817"/>
    </source>
</evidence>
<evidence type="ECO:0000256" key="1">
    <source>
        <dbReference type="SAM" id="MobiDB-lite"/>
    </source>
</evidence>